<proteinExistence type="predicted"/>
<feature type="non-terminal residue" evidence="2">
    <location>
        <position position="1"/>
    </location>
</feature>
<evidence type="ECO:0000313" key="2">
    <source>
        <dbReference type="EMBL" id="CAA9288336.1"/>
    </source>
</evidence>
<name>A0A6J4JVG6_9CHLR</name>
<dbReference type="EC" id="6.1.1.9" evidence="2"/>
<keyword evidence="2" id="KW-0436">Ligase</keyword>
<accession>A0A6J4JVG6</accession>
<feature type="region of interest" description="Disordered" evidence="1">
    <location>
        <begin position="1"/>
        <end position="50"/>
    </location>
</feature>
<dbReference type="EMBL" id="CADCTR010001261">
    <property type="protein sequence ID" value="CAA9288336.1"/>
    <property type="molecule type" value="Genomic_DNA"/>
</dbReference>
<dbReference type="GO" id="GO:0004832">
    <property type="term" value="F:valine-tRNA ligase activity"/>
    <property type="evidence" value="ECO:0007669"/>
    <property type="project" value="UniProtKB-EC"/>
</dbReference>
<evidence type="ECO:0000256" key="1">
    <source>
        <dbReference type="SAM" id="MobiDB-lite"/>
    </source>
</evidence>
<feature type="non-terminal residue" evidence="2">
    <location>
        <position position="50"/>
    </location>
</feature>
<sequence>EGRSDPVAAGGGPRRNRGPMGGREDHQRRRALPPRPGARGVRGAHMGLHE</sequence>
<gene>
    <name evidence="2" type="ORF">AVDCRST_MAG93-3707</name>
</gene>
<dbReference type="AlphaFoldDB" id="A0A6J4JVG6"/>
<reference evidence="2" key="1">
    <citation type="submission" date="2020-02" db="EMBL/GenBank/DDBJ databases">
        <authorList>
            <person name="Meier V. D."/>
        </authorList>
    </citation>
    <scope>NUCLEOTIDE SEQUENCE</scope>
    <source>
        <strain evidence="2">AVDCRST_MAG93</strain>
    </source>
</reference>
<organism evidence="2">
    <name type="scientific">uncultured Chloroflexia bacterium</name>
    <dbReference type="NCBI Taxonomy" id="1672391"/>
    <lineage>
        <taxon>Bacteria</taxon>
        <taxon>Bacillati</taxon>
        <taxon>Chloroflexota</taxon>
        <taxon>Chloroflexia</taxon>
        <taxon>environmental samples</taxon>
    </lineage>
</organism>
<protein>
    <submittedName>
        <fullName evidence="2">Valyl-tRNA synthetase</fullName>
        <ecNumber evidence="2">6.1.1.9</ecNumber>
    </submittedName>
</protein>
<keyword evidence="2" id="KW-0030">Aminoacyl-tRNA synthetase</keyword>